<gene>
    <name evidence="1" type="ORF">IAA08_05130</name>
</gene>
<reference evidence="1" key="2">
    <citation type="submission" date="2021-04" db="EMBL/GenBank/DDBJ databases">
        <authorList>
            <person name="Gilroy R."/>
        </authorList>
    </citation>
    <scope>NUCLEOTIDE SEQUENCE</scope>
    <source>
        <strain evidence="1">CHK192-9172</strain>
    </source>
</reference>
<organism evidence="1 2">
    <name type="scientific">Candidatus Eubacterium avistercoris</name>
    <dbReference type="NCBI Taxonomy" id="2838567"/>
    <lineage>
        <taxon>Bacteria</taxon>
        <taxon>Bacillati</taxon>
        <taxon>Bacillota</taxon>
        <taxon>Clostridia</taxon>
        <taxon>Eubacteriales</taxon>
        <taxon>Eubacteriaceae</taxon>
        <taxon>Eubacterium</taxon>
    </lineage>
</organism>
<dbReference type="Gene3D" id="1.10.1200.10">
    <property type="entry name" value="ACP-like"/>
    <property type="match status" value="1"/>
</dbReference>
<evidence type="ECO:0000313" key="1">
    <source>
        <dbReference type="EMBL" id="HIZ07301.1"/>
    </source>
</evidence>
<comment type="caution">
    <text evidence="1">The sequence shown here is derived from an EMBL/GenBank/DDBJ whole genome shotgun (WGS) entry which is preliminary data.</text>
</comment>
<evidence type="ECO:0000313" key="2">
    <source>
        <dbReference type="Proteomes" id="UP000824024"/>
    </source>
</evidence>
<dbReference type="EMBL" id="DXCH01000143">
    <property type="protein sequence ID" value="HIZ07301.1"/>
    <property type="molecule type" value="Genomic_DNA"/>
</dbReference>
<name>A0A9D2IG41_9FIRM</name>
<dbReference type="AlphaFoldDB" id="A0A9D2IG41"/>
<proteinExistence type="predicted"/>
<protein>
    <submittedName>
        <fullName evidence="1">Acyl carrier protein</fullName>
    </submittedName>
</protein>
<dbReference type="InterPro" id="IPR036736">
    <property type="entry name" value="ACP-like_sf"/>
</dbReference>
<dbReference type="SUPFAM" id="SSF47336">
    <property type="entry name" value="ACP-like"/>
    <property type="match status" value="1"/>
</dbReference>
<dbReference type="Proteomes" id="UP000824024">
    <property type="component" value="Unassembled WGS sequence"/>
</dbReference>
<reference evidence="1" key="1">
    <citation type="journal article" date="2021" name="PeerJ">
        <title>Extensive microbial diversity within the chicken gut microbiome revealed by metagenomics and culture.</title>
        <authorList>
            <person name="Gilroy R."/>
            <person name="Ravi A."/>
            <person name="Getino M."/>
            <person name="Pursley I."/>
            <person name="Horton D.L."/>
            <person name="Alikhan N.F."/>
            <person name="Baker D."/>
            <person name="Gharbi K."/>
            <person name="Hall N."/>
            <person name="Watson M."/>
            <person name="Adriaenssens E.M."/>
            <person name="Foster-Nyarko E."/>
            <person name="Jarju S."/>
            <person name="Secka A."/>
            <person name="Antonio M."/>
            <person name="Oren A."/>
            <person name="Chaudhuri R.R."/>
            <person name="La Ragione R."/>
            <person name="Hildebrand F."/>
            <person name="Pallen M.J."/>
        </authorList>
    </citation>
    <scope>NUCLEOTIDE SEQUENCE</scope>
    <source>
        <strain evidence="1">CHK192-9172</strain>
    </source>
</reference>
<accession>A0A9D2IG41</accession>
<sequence>MTNLEKYNKAFIRNLGVKKEDLPGLKYRGIPQWDSIGHMDLMADLEGEFEIRMDTPDVLAFTSYEKGKEILAAYGVELEEQE</sequence>